<name>A0A8T0VQB5_PANVG</name>
<protein>
    <submittedName>
        <fullName evidence="1">Uncharacterized protein</fullName>
    </submittedName>
</protein>
<dbReference type="Proteomes" id="UP000823388">
    <property type="component" value="Chromosome 2N"/>
</dbReference>
<evidence type="ECO:0000313" key="1">
    <source>
        <dbReference type="EMBL" id="KAG2633829.1"/>
    </source>
</evidence>
<sequence length="75" mass="8479">MSETRNFNCISAKPISHKSKIPIFSMEIYNLDDVVTPSQLRSTIAEEIRKYQNITNPKVPPPVPSFSGFLSRVDP</sequence>
<organism evidence="1 2">
    <name type="scientific">Panicum virgatum</name>
    <name type="common">Blackwell switchgrass</name>
    <dbReference type="NCBI Taxonomy" id="38727"/>
    <lineage>
        <taxon>Eukaryota</taxon>
        <taxon>Viridiplantae</taxon>
        <taxon>Streptophyta</taxon>
        <taxon>Embryophyta</taxon>
        <taxon>Tracheophyta</taxon>
        <taxon>Spermatophyta</taxon>
        <taxon>Magnoliopsida</taxon>
        <taxon>Liliopsida</taxon>
        <taxon>Poales</taxon>
        <taxon>Poaceae</taxon>
        <taxon>PACMAD clade</taxon>
        <taxon>Panicoideae</taxon>
        <taxon>Panicodae</taxon>
        <taxon>Paniceae</taxon>
        <taxon>Panicinae</taxon>
        <taxon>Panicum</taxon>
        <taxon>Panicum sect. Hiantes</taxon>
    </lineage>
</organism>
<keyword evidence="2" id="KW-1185">Reference proteome</keyword>
<dbReference type="EMBL" id="CM029040">
    <property type="protein sequence ID" value="KAG2633829.1"/>
    <property type="molecule type" value="Genomic_DNA"/>
</dbReference>
<proteinExistence type="predicted"/>
<reference evidence="1" key="1">
    <citation type="submission" date="2020-05" db="EMBL/GenBank/DDBJ databases">
        <title>WGS assembly of Panicum virgatum.</title>
        <authorList>
            <person name="Lovell J.T."/>
            <person name="Jenkins J."/>
            <person name="Shu S."/>
            <person name="Juenger T.E."/>
            <person name="Schmutz J."/>
        </authorList>
    </citation>
    <scope>NUCLEOTIDE SEQUENCE</scope>
    <source>
        <strain evidence="1">AP13</strain>
    </source>
</reference>
<dbReference type="AlphaFoldDB" id="A0A8T0VQB5"/>
<comment type="caution">
    <text evidence="1">The sequence shown here is derived from an EMBL/GenBank/DDBJ whole genome shotgun (WGS) entry which is preliminary data.</text>
</comment>
<gene>
    <name evidence="1" type="ORF">PVAP13_2NG166103</name>
</gene>
<evidence type="ECO:0000313" key="2">
    <source>
        <dbReference type="Proteomes" id="UP000823388"/>
    </source>
</evidence>
<accession>A0A8T0VQB5</accession>